<evidence type="ECO:0000313" key="1">
    <source>
        <dbReference type="EMBL" id="EMY79882.1"/>
    </source>
</evidence>
<dbReference type="Proteomes" id="UP000012317">
    <property type="component" value="Unassembled WGS sequence"/>
</dbReference>
<comment type="caution">
    <text evidence="1">The sequence shown here is derived from an EMBL/GenBank/DDBJ whole genome shotgun (WGS) entry which is preliminary data.</text>
</comment>
<dbReference type="RefSeq" id="WP_003445408.1">
    <property type="nucleotide sequence ID" value="NZ_APLF01000030.1"/>
</dbReference>
<reference evidence="1 2" key="1">
    <citation type="journal article" date="2014" name="Genome Biol. Evol.">
        <title>Extensive gene acquisition in the extremely psychrophilic bacterial species Psychroflexus torquis and the link to sea-ice ecosystem specialism.</title>
        <authorList>
            <person name="Feng S."/>
            <person name="Powell S.M."/>
            <person name="Wilson R."/>
            <person name="Bowman J.P."/>
        </authorList>
    </citation>
    <scope>NUCLEOTIDE SEQUENCE [LARGE SCALE GENOMIC DNA]</scope>
    <source>
        <strain evidence="1 2">ACAM 44</strain>
    </source>
</reference>
<organism evidence="1 2">
    <name type="scientific">Psychroflexus gondwanensis ACAM 44</name>
    <dbReference type="NCBI Taxonomy" id="1189619"/>
    <lineage>
        <taxon>Bacteria</taxon>
        <taxon>Pseudomonadati</taxon>
        <taxon>Bacteroidota</taxon>
        <taxon>Flavobacteriia</taxon>
        <taxon>Flavobacteriales</taxon>
        <taxon>Flavobacteriaceae</taxon>
        <taxon>Psychroflexus</taxon>
    </lineage>
</organism>
<dbReference type="AlphaFoldDB" id="N1WRM0"/>
<accession>N1WRM0</accession>
<keyword evidence="2" id="KW-1185">Reference proteome</keyword>
<dbReference type="EMBL" id="APLF01000030">
    <property type="protein sequence ID" value="EMY79882.1"/>
    <property type="molecule type" value="Genomic_DNA"/>
</dbReference>
<gene>
    <name evidence="1" type="ORF">pgond44_14658</name>
</gene>
<sequence length="167" mass="18989">MEENNNAFVPTVKTLSKDNVGQTFNNLSSQLNIDPYLQLEQKNIHGKTTKDTLGISVYTDVIKEVTLGNYKSYTMRITSENDQSSIFYNLTLEDKNGQPDMFVTQYIPTQNWLNDQNQVFEGNITTMGIVMILHMHHHPVAVAQLNQEVAIRQTLKEAPTTQLIVMV</sequence>
<evidence type="ECO:0000313" key="2">
    <source>
        <dbReference type="Proteomes" id="UP000012317"/>
    </source>
</evidence>
<name>N1WRM0_9FLAO</name>
<protein>
    <submittedName>
        <fullName evidence="1">Uncharacterized protein</fullName>
    </submittedName>
</protein>
<proteinExistence type="predicted"/>
<dbReference type="STRING" id="1189619.pgond44_14658"/>